<dbReference type="GeneID" id="80890473"/>
<evidence type="ECO:0000259" key="2">
    <source>
        <dbReference type="Pfam" id="PF01814"/>
    </source>
</evidence>
<evidence type="ECO:0000256" key="1">
    <source>
        <dbReference type="SAM" id="MobiDB-lite"/>
    </source>
</evidence>
<feature type="domain" description="Hemerythrin-like" evidence="2">
    <location>
        <begin position="48"/>
        <end position="175"/>
    </location>
</feature>
<keyword evidence="4" id="KW-1185">Reference proteome</keyword>
<dbReference type="InterPro" id="IPR053206">
    <property type="entry name" value="Dimeric_xanthone_biosynth"/>
</dbReference>
<dbReference type="RefSeq" id="XP_056048100.1">
    <property type="nucleotide sequence ID" value="XM_056204571.1"/>
</dbReference>
<gene>
    <name evidence="3" type="ORF">LMH87_003314</name>
</gene>
<sequence length="195" mass="22322">MASTTTDQPAAAPAAAEAANPVAKTEEPKPAPKLSEHDFRIFNQIAVRMDYFHENFRRTWNLLWSYATTGKRQNGLTLKQLVRAGLDFGEHLTAHHGIEEQHMFPVLSKRMPEFDARRGELVQQHKTIHKGLDGLQAYLEGVQRGDEALEAGALRARMESWGAVLWEHLDKEVETLGAPNMARYWTKEEMMRMRW</sequence>
<feature type="compositionally biased region" description="Basic and acidic residues" evidence="1">
    <location>
        <begin position="24"/>
        <end position="35"/>
    </location>
</feature>
<dbReference type="PANTHER" id="PTHR38048">
    <property type="entry name" value="EXPRESSED PROTEIN"/>
    <property type="match status" value="1"/>
</dbReference>
<comment type="caution">
    <text evidence="3">The sequence shown here is derived from an EMBL/GenBank/DDBJ whole genome shotgun (WGS) entry which is preliminary data.</text>
</comment>
<dbReference type="CDD" id="cd12108">
    <property type="entry name" value="Hr-like"/>
    <property type="match status" value="1"/>
</dbReference>
<feature type="compositionally biased region" description="Low complexity" evidence="1">
    <location>
        <begin position="9"/>
        <end position="23"/>
    </location>
</feature>
<evidence type="ECO:0000313" key="3">
    <source>
        <dbReference type="EMBL" id="KAJ4144430.1"/>
    </source>
</evidence>
<feature type="region of interest" description="Disordered" evidence="1">
    <location>
        <begin position="1"/>
        <end position="35"/>
    </location>
</feature>
<proteinExistence type="predicted"/>
<dbReference type="EMBL" id="JAJHUN010000011">
    <property type="protein sequence ID" value="KAJ4144430.1"/>
    <property type="molecule type" value="Genomic_DNA"/>
</dbReference>
<name>A0A9W8Q2B5_AKAMU</name>
<dbReference type="Pfam" id="PF01814">
    <property type="entry name" value="Hemerythrin"/>
    <property type="match status" value="1"/>
</dbReference>
<dbReference type="InterPro" id="IPR012312">
    <property type="entry name" value="Hemerythrin-like"/>
</dbReference>
<accession>A0A9W8Q2B5</accession>
<organism evidence="3 4">
    <name type="scientific">Akanthomyces muscarius</name>
    <name type="common">Entomopathogenic fungus</name>
    <name type="synonym">Lecanicillium muscarium</name>
    <dbReference type="NCBI Taxonomy" id="2231603"/>
    <lineage>
        <taxon>Eukaryota</taxon>
        <taxon>Fungi</taxon>
        <taxon>Dikarya</taxon>
        <taxon>Ascomycota</taxon>
        <taxon>Pezizomycotina</taxon>
        <taxon>Sordariomycetes</taxon>
        <taxon>Hypocreomycetidae</taxon>
        <taxon>Hypocreales</taxon>
        <taxon>Cordycipitaceae</taxon>
        <taxon>Akanthomyces</taxon>
    </lineage>
</organism>
<dbReference type="PANTHER" id="PTHR38048:SF1">
    <property type="entry name" value="HEMERYTHRIN-LIKE DOMAIN-CONTAINING PROTEIN"/>
    <property type="match status" value="1"/>
</dbReference>
<evidence type="ECO:0000313" key="4">
    <source>
        <dbReference type="Proteomes" id="UP001144673"/>
    </source>
</evidence>
<reference evidence="3" key="1">
    <citation type="journal article" date="2023" name="Access Microbiol">
        <title>De-novo genome assembly for Akanthomyces muscarius, a biocontrol agent of insect agricultural pests.</title>
        <authorList>
            <person name="Erdos Z."/>
            <person name="Studholme D.J."/>
            <person name="Raymond B."/>
            <person name="Sharma M."/>
        </authorList>
    </citation>
    <scope>NUCLEOTIDE SEQUENCE</scope>
    <source>
        <strain evidence="3">Ve6</strain>
    </source>
</reference>
<protein>
    <recommendedName>
        <fullName evidence="2">Hemerythrin-like domain-containing protein</fullName>
    </recommendedName>
</protein>
<dbReference type="Proteomes" id="UP001144673">
    <property type="component" value="Chromosome 2"/>
</dbReference>
<dbReference type="KEGG" id="amus:LMH87_003314"/>
<dbReference type="AlphaFoldDB" id="A0A9W8Q2B5"/>
<dbReference type="Gene3D" id="1.20.120.520">
    <property type="entry name" value="nmb1532 protein domain like"/>
    <property type="match status" value="1"/>
</dbReference>